<dbReference type="EC" id="2.4.1.-" evidence="11"/>
<dbReference type="GO" id="GO:0016758">
    <property type="term" value="F:hexosyltransferase activity"/>
    <property type="evidence" value="ECO:0007669"/>
    <property type="project" value="InterPro"/>
</dbReference>
<comment type="subcellular location">
    <subcellularLocation>
        <location evidence="1 11">Golgi apparatus membrane</location>
        <topology evidence="1 11">Single-pass type II membrane protein</topology>
    </subcellularLocation>
</comment>
<reference evidence="13" key="1">
    <citation type="journal article" date="2023" name="G3 (Bethesda)">
        <title>A reference genome for the long-term kleptoplast-retaining sea slug Elysia crispata morphotype clarki.</title>
        <authorList>
            <person name="Eastman K.E."/>
            <person name="Pendleton A.L."/>
            <person name="Shaikh M.A."/>
            <person name="Suttiyut T."/>
            <person name="Ogas R."/>
            <person name="Tomko P."/>
            <person name="Gavelis G."/>
            <person name="Widhalm J.R."/>
            <person name="Wisecaver J.H."/>
        </authorList>
    </citation>
    <scope>NUCLEOTIDE SEQUENCE</scope>
    <source>
        <strain evidence="13">ECLA1</strain>
    </source>
</reference>
<evidence type="ECO:0000313" key="13">
    <source>
        <dbReference type="EMBL" id="KAK3801100.1"/>
    </source>
</evidence>
<gene>
    <name evidence="13" type="ORF">RRG08_029360</name>
</gene>
<evidence type="ECO:0000256" key="3">
    <source>
        <dbReference type="ARBA" id="ARBA00022676"/>
    </source>
</evidence>
<evidence type="ECO:0000256" key="4">
    <source>
        <dbReference type="ARBA" id="ARBA00022679"/>
    </source>
</evidence>
<comment type="caution">
    <text evidence="13">The sequence shown here is derived from an EMBL/GenBank/DDBJ whole genome shotgun (WGS) entry which is preliminary data.</text>
</comment>
<feature type="transmembrane region" description="Helical" evidence="11">
    <location>
        <begin position="16"/>
        <end position="35"/>
    </location>
</feature>
<protein>
    <recommendedName>
        <fullName evidence="11">Hexosyltransferase</fullName>
        <ecNumber evidence="11">2.4.1.-</ecNumber>
    </recommendedName>
</protein>
<keyword evidence="5 11" id="KW-0812">Transmembrane</keyword>
<dbReference type="GO" id="GO:0006493">
    <property type="term" value="P:protein O-linked glycosylation"/>
    <property type="evidence" value="ECO:0007669"/>
    <property type="project" value="TreeGrafter"/>
</dbReference>
<evidence type="ECO:0000256" key="10">
    <source>
        <dbReference type="ARBA" id="ARBA00023180"/>
    </source>
</evidence>
<keyword evidence="10" id="KW-0325">Glycoprotein</keyword>
<keyword evidence="6 11" id="KW-0735">Signal-anchor</keyword>
<evidence type="ECO:0000256" key="11">
    <source>
        <dbReference type="RuleBase" id="RU363063"/>
    </source>
</evidence>
<evidence type="ECO:0000256" key="8">
    <source>
        <dbReference type="ARBA" id="ARBA00023034"/>
    </source>
</evidence>
<dbReference type="PANTHER" id="PTHR11214:SF314">
    <property type="entry name" value="HEXOSYLTRANSFERASE"/>
    <property type="match status" value="1"/>
</dbReference>
<evidence type="ECO:0000256" key="7">
    <source>
        <dbReference type="ARBA" id="ARBA00022989"/>
    </source>
</evidence>
<dbReference type="InterPro" id="IPR002659">
    <property type="entry name" value="Glyco_trans_31"/>
</dbReference>
<feature type="compositionally biased region" description="Low complexity" evidence="12">
    <location>
        <begin position="106"/>
        <end position="119"/>
    </location>
</feature>
<dbReference type="Pfam" id="PF01762">
    <property type="entry name" value="Galactosyl_T"/>
    <property type="match status" value="1"/>
</dbReference>
<evidence type="ECO:0000313" key="14">
    <source>
        <dbReference type="Proteomes" id="UP001283361"/>
    </source>
</evidence>
<dbReference type="Proteomes" id="UP001283361">
    <property type="component" value="Unassembled WGS sequence"/>
</dbReference>
<keyword evidence="4" id="KW-0808">Transferase</keyword>
<keyword evidence="7 11" id="KW-1133">Transmembrane helix</keyword>
<keyword evidence="9 11" id="KW-0472">Membrane</keyword>
<name>A0AAE1B8C8_9GAST</name>
<feature type="region of interest" description="Disordered" evidence="12">
    <location>
        <begin position="89"/>
        <end position="119"/>
    </location>
</feature>
<evidence type="ECO:0000256" key="1">
    <source>
        <dbReference type="ARBA" id="ARBA00004323"/>
    </source>
</evidence>
<dbReference type="FunFam" id="3.90.550.50:FF:000001">
    <property type="entry name" value="Hexosyltransferase"/>
    <property type="match status" value="1"/>
</dbReference>
<sequence length="464" mass="52730">MDKTKRYLNGVSPAKFQRIIIILALSVVLVVYIGIKHRHLEPASVPSKLLDRSGSSRYLHLQIDGPGLPPVAAVAPEAAGKIAPEAQIPAAGGASNSPHVLETGRSFSNSMATSSDSSTSDSFIISEEEQLRNPSDLTSVFKKFQERMGIMERPVVNRHDFSYILNVPGACEDKDVELVIGVPSRIQSFDQRQSVRETWGQVARNATEKTVLLFFFGKAQDEKFRKRHQNESKWKAKELQERLLNESKTYGDIVQEDFMDSYRNLSLKSVAIVRWISVFCPESNFALKADDDMYINIPLLMKSLRTQLRQQPIFIMGMLQKYSKPYRYVTHKWFVPYSQYNSSIYPEYVSGTAYSMTTTAALRLYVESFYVRPINMEDTYITGILARSATVPRIHEPKFSGHKKVQASGCLYRSKICGHDNSPKEMKLIHMELYDMNLDCGAQLIPCQTEGNRFELLWMNKTYG</sequence>
<accession>A0AAE1B8C8</accession>
<organism evidence="13 14">
    <name type="scientific">Elysia crispata</name>
    <name type="common">lettuce slug</name>
    <dbReference type="NCBI Taxonomy" id="231223"/>
    <lineage>
        <taxon>Eukaryota</taxon>
        <taxon>Metazoa</taxon>
        <taxon>Spiralia</taxon>
        <taxon>Lophotrochozoa</taxon>
        <taxon>Mollusca</taxon>
        <taxon>Gastropoda</taxon>
        <taxon>Heterobranchia</taxon>
        <taxon>Euthyneura</taxon>
        <taxon>Panpulmonata</taxon>
        <taxon>Sacoglossa</taxon>
        <taxon>Placobranchoidea</taxon>
        <taxon>Plakobranchidae</taxon>
        <taxon>Elysia</taxon>
    </lineage>
</organism>
<dbReference type="Gene3D" id="3.90.550.50">
    <property type="match status" value="1"/>
</dbReference>
<keyword evidence="8 11" id="KW-0333">Golgi apparatus</keyword>
<dbReference type="GO" id="GO:0000139">
    <property type="term" value="C:Golgi membrane"/>
    <property type="evidence" value="ECO:0007669"/>
    <property type="project" value="UniProtKB-SubCell"/>
</dbReference>
<evidence type="ECO:0000256" key="2">
    <source>
        <dbReference type="ARBA" id="ARBA00008661"/>
    </source>
</evidence>
<dbReference type="EMBL" id="JAWDGP010000365">
    <property type="protein sequence ID" value="KAK3801100.1"/>
    <property type="molecule type" value="Genomic_DNA"/>
</dbReference>
<evidence type="ECO:0000256" key="6">
    <source>
        <dbReference type="ARBA" id="ARBA00022968"/>
    </source>
</evidence>
<evidence type="ECO:0000256" key="5">
    <source>
        <dbReference type="ARBA" id="ARBA00022692"/>
    </source>
</evidence>
<evidence type="ECO:0000256" key="9">
    <source>
        <dbReference type="ARBA" id="ARBA00023136"/>
    </source>
</evidence>
<proteinExistence type="inferred from homology"/>
<dbReference type="PANTHER" id="PTHR11214">
    <property type="entry name" value="BETA-1,3-N-ACETYLGLUCOSAMINYLTRANSFERASE"/>
    <property type="match status" value="1"/>
</dbReference>
<evidence type="ECO:0000256" key="12">
    <source>
        <dbReference type="SAM" id="MobiDB-lite"/>
    </source>
</evidence>
<comment type="similarity">
    <text evidence="2 11">Belongs to the glycosyltransferase 31 family.</text>
</comment>
<dbReference type="AlphaFoldDB" id="A0AAE1B8C8"/>
<keyword evidence="3 11" id="KW-0328">Glycosyltransferase</keyword>
<keyword evidence="14" id="KW-1185">Reference proteome</keyword>